<dbReference type="InterPro" id="IPR036265">
    <property type="entry name" value="HIT-like_sf"/>
</dbReference>
<organism evidence="1 2">
    <name type="scientific">Penicillium oxalicum (strain 114-2 / CGMCC 5302)</name>
    <name type="common">Penicillium decumbens</name>
    <dbReference type="NCBI Taxonomy" id="933388"/>
    <lineage>
        <taxon>Eukaryota</taxon>
        <taxon>Fungi</taxon>
        <taxon>Dikarya</taxon>
        <taxon>Ascomycota</taxon>
        <taxon>Pezizomycotina</taxon>
        <taxon>Eurotiomycetes</taxon>
        <taxon>Eurotiomycetidae</taxon>
        <taxon>Eurotiales</taxon>
        <taxon>Aspergillaceae</taxon>
        <taxon>Penicillium</taxon>
    </lineage>
</organism>
<sequence>MLNQHLATPNQPIRNLLDLQMSPSLASLAWDFGQSVADLSTTGLAINPARTVTQDQVHMHICPVNPNMQSALAKLSYQTYFTLNPVQLNGPFSIFANGAPNKMWCQVTPSKTSAITGTEVEKAIDSVLNMPGVCSYQVAAAMIKDTNGYTWACVTADRGDAEHRFLQNC</sequence>
<dbReference type="OrthoDB" id="4932058at2759"/>
<dbReference type="AlphaFoldDB" id="S8AL02"/>
<dbReference type="Gene3D" id="3.30.428.30">
    <property type="entry name" value="HIT family - CDH-like"/>
    <property type="match status" value="1"/>
</dbReference>
<keyword evidence="2" id="KW-1185">Reference proteome</keyword>
<dbReference type="HOGENOM" id="CLU_1579062_0_0_1"/>
<dbReference type="SUPFAM" id="SSF54197">
    <property type="entry name" value="HIT-like"/>
    <property type="match status" value="1"/>
</dbReference>
<evidence type="ECO:0000313" key="1">
    <source>
        <dbReference type="EMBL" id="EPS26528.1"/>
    </source>
</evidence>
<protein>
    <submittedName>
        <fullName evidence="1">Uncharacterized protein</fullName>
    </submittedName>
</protein>
<accession>S8AL02</accession>
<reference evidence="1 2" key="1">
    <citation type="journal article" date="2013" name="PLoS ONE">
        <title>Genomic and secretomic analyses reveal unique features of the lignocellulolytic enzyme system of Penicillium decumbens.</title>
        <authorList>
            <person name="Liu G."/>
            <person name="Zhang L."/>
            <person name="Wei X."/>
            <person name="Zou G."/>
            <person name="Qin Y."/>
            <person name="Ma L."/>
            <person name="Li J."/>
            <person name="Zheng H."/>
            <person name="Wang S."/>
            <person name="Wang C."/>
            <person name="Xun L."/>
            <person name="Zhao G.-P."/>
            <person name="Zhou Z."/>
            <person name="Qu Y."/>
        </authorList>
    </citation>
    <scope>NUCLEOTIDE SEQUENCE [LARGE SCALE GENOMIC DNA]</scope>
    <source>
        <strain evidence="2">114-2 / CGMCC 5302</strain>
    </source>
</reference>
<dbReference type="EMBL" id="KB644409">
    <property type="protein sequence ID" value="EPS26528.1"/>
    <property type="molecule type" value="Genomic_DNA"/>
</dbReference>
<proteinExistence type="predicted"/>
<dbReference type="Proteomes" id="UP000019376">
    <property type="component" value="Unassembled WGS sequence"/>
</dbReference>
<gene>
    <name evidence="1" type="ORF">PDE_01465</name>
</gene>
<dbReference type="PhylomeDB" id="S8AL02"/>
<evidence type="ECO:0000313" key="2">
    <source>
        <dbReference type="Proteomes" id="UP000019376"/>
    </source>
</evidence>
<name>S8AL02_PENO1</name>